<dbReference type="PANTHER" id="PTHR20914">
    <property type="entry name" value="LY6/PLAUR DOMAIN-CONTAINING PROTEIN 8"/>
    <property type="match status" value="1"/>
</dbReference>
<proteinExistence type="predicted"/>
<dbReference type="GO" id="GO:0050829">
    <property type="term" value="P:defense response to Gram-negative bacterium"/>
    <property type="evidence" value="ECO:0007669"/>
    <property type="project" value="TreeGrafter"/>
</dbReference>
<dbReference type="PANTHER" id="PTHR20914:SF2">
    <property type="entry name" value="LY6_PLAUR DOMAIN-CONTAINING PROTEIN 8"/>
    <property type="match status" value="1"/>
</dbReference>
<comment type="subcellular location">
    <subcellularLocation>
        <location evidence="1">Secreted</location>
    </subcellularLocation>
</comment>
<reference evidence="3 4" key="1">
    <citation type="journal article" date="2011" name="Nature">
        <title>A high-resolution map of human evolutionary constraint using 29 mammals.</title>
        <authorList>
            <person name="Lindblad-Toh K."/>
            <person name="Garber M."/>
            <person name="Zuk O."/>
            <person name="Lin M.F."/>
            <person name="Parker B.J."/>
            <person name="Washietl S."/>
            <person name="Kheradpour P."/>
            <person name="Ernst J."/>
            <person name="Jordan G."/>
            <person name="Mauceli E."/>
            <person name="Ward L.D."/>
            <person name="Lowe C.B."/>
            <person name="Holloway A.K."/>
            <person name="Clamp M."/>
            <person name="Gnerre S."/>
            <person name="Alfoldi J."/>
            <person name="Beal K."/>
            <person name="Chang J."/>
            <person name="Clawson H."/>
            <person name="Cuff J."/>
            <person name="Di Palma F."/>
            <person name="Fitzgerald S."/>
            <person name="Flicek P."/>
            <person name="Guttman M."/>
            <person name="Hubisz M.J."/>
            <person name="Jaffe D.B."/>
            <person name="Jungreis I."/>
            <person name="Kent W.J."/>
            <person name="Kostka D."/>
            <person name="Lara M."/>
            <person name="Martins A.L."/>
            <person name="Massingham T."/>
            <person name="Moltke I."/>
            <person name="Raney B.J."/>
            <person name="Rasmussen M.D."/>
            <person name="Robinson J."/>
            <person name="Stark A."/>
            <person name="Vilella A.J."/>
            <person name="Wen J."/>
            <person name="Xie X."/>
            <person name="Zody M.C."/>
            <person name="Baldwin J."/>
            <person name="Bloom T."/>
            <person name="Chin C.W."/>
            <person name="Heiman D."/>
            <person name="Nicol R."/>
            <person name="Nusbaum C."/>
            <person name="Young S."/>
            <person name="Wilkinson J."/>
            <person name="Worley K.C."/>
            <person name="Kovar C.L."/>
            <person name="Muzny D.M."/>
            <person name="Gibbs R.A."/>
            <person name="Cree A."/>
            <person name="Dihn H.H."/>
            <person name="Fowler G."/>
            <person name="Jhangiani S."/>
            <person name="Joshi V."/>
            <person name="Lee S."/>
            <person name="Lewis L.R."/>
            <person name="Nazareth L.V."/>
            <person name="Okwuonu G."/>
            <person name="Santibanez J."/>
            <person name="Warren W.C."/>
            <person name="Mardis E.R."/>
            <person name="Weinstock G.M."/>
            <person name="Wilson R.K."/>
            <person name="Delehaunty K."/>
            <person name="Dooling D."/>
            <person name="Fronik C."/>
            <person name="Fulton L."/>
            <person name="Fulton B."/>
            <person name="Graves T."/>
            <person name="Minx P."/>
            <person name="Sodergren E."/>
            <person name="Birney E."/>
            <person name="Margulies E.H."/>
            <person name="Herrero J."/>
            <person name="Green E.D."/>
            <person name="Haussler D."/>
            <person name="Siepel A."/>
            <person name="Goldman N."/>
            <person name="Pollard K.S."/>
            <person name="Pedersen J.S."/>
            <person name="Lander E.S."/>
            <person name="Kellis M."/>
        </authorList>
    </citation>
    <scope>NUCLEOTIDE SEQUENCE [LARGE SCALE GENOMIC DNA]</scope>
    <source>
        <strain evidence="4">Thorbecke</strain>
    </source>
</reference>
<dbReference type="eggNOG" id="ENOG502TBDM">
    <property type="taxonomic scope" value="Eukaryota"/>
</dbReference>
<dbReference type="FunCoup" id="G1U7B0">
    <property type="interactions" value="70"/>
</dbReference>
<dbReference type="Bgee" id="ENSOCUG00000023302">
    <property type="expression patterns" value="Expressed in blood and 4 other cell types or tissues"/>
</dbReference>
<reference evidence="3" key="3">
    <citation type="submission" date="2025-09" db="UniProtKB">
        <authorList>
            <consortium name="Ensembl"/>
        </authorList>
    </citation>
    <scope>IDENTIFICATION</scope>
    <source>
        <strain evidence="3">Thorbecke</strain>
    </source>
</reference>
<keyword evidence="4" id="KW-1185">Reference proteome</keyword>
<dbReference type="InterPro" id="IPR050918">
    <property type="entry name" value="CNF-like_PLA2_Inhibitor"/>
</dbReference>
<dbReference type="Ensembl" id="ENSOCUT00000022990.2">
    <property type="protein sequence ID" value="ENSOCUP00000025312.2"/>
    <property type="gene ID" value="ENSOCUG00000023302.2"/>
</dbReference>
<name>G1U7B0_RABIT</name>
<organism evidence="3 4">
    <name type="scientific">Oryctolagus cuniculus</name>
    <name type="common">Rabbit</name>
    <dbReference type="NCBI Taxonomy" id="9986"/>
    <lineage>
        <taxon>Eukaryota</taxon>
        <taxon>Metazoa</taxon>
        <taxon>Chordata</taxon>
        <taxon>Craniata</taxon>
        <taxon>Vertebrata</taxon>
        <taxon>Euteleostomi</taxon>
        <taxon>Mammalia</taxon>
        <taxon>Eutheria</taxon>
        <taxon>Euarchontoglires</taxon>
        <taxon>Glires</taxon>
        <taxon>Lagomorpha</taxon>
        <taxon>Leporidae</taxon>
        <taxon>Oryctolagus</taxon>
    </lineage>
</organism>
<dbReference type="AlphaFoldDB" id="G1U7B0"/>
<evidence type="ECO:0000313" key="3">
    <source>
        <dbReference type="Ensembl" id="ENSOCUP00000025312.2"/>
    </source>
</evidence>
<protein>
    <submittedName>
        <fullName evidence="3">Uncharacterized protein</fullName>
    </submittedName>
</protein>
<evidence type="ECO:0000256" key="1">
    <source>
        <dbReference type="ARBA" id="ARBA00004613"/>
    </source>
</evidence>
<evidence type="ECO:0000313" key="4">
    <source>
        <dbReference type="Proteomes" id="UP000001811"/>
    </source>
</evidence>
<evidence type="ECO:0000256" key="2">
    <source>
        <dbReference type="ARBA" id="ARBA00022525"/>
    </source>
</evidence>
<keyword evidence="2" id="KW-0964">Secreted</keyword>
<dbReference type="GO" id="GO:0005615">
    <property type="term" value="C:extracellular space"/>
    <property type="evidence" value="ECO:0007669"/>
    <property type="project" value="TreeGrafter"/>
</dbReference>
<dbReference type="InParanoid" id="G1U7B0"/>
<dbReference type="GeneTree" id="ENSGT00980000200819"/>
<accession>G1U7B0</accession>
<dbReference type="Proteomes" id="UP000001811">
    <property type="component" value="Unplaced"/>
</dbReference>
<reference evidence="3" key="2">
    <citation type="submission" date="2025-08" db="UniProtKB">
        <authorList>
            <consortium name="Ensembl"/>
        </authorList>
    </citation>
    <scope>IDENTIFICATION</scope>
    <source>
        <strain evidence="3">Thorbecke</strain>
    </source>
</reference>
<dbReference type="HOGENOM" id="CLU_107635_0_0_1"/>
<sequence>MACSTIDCSLLPTPVEVYIRIADEETAWLSSQCWNGGPCNSTIPPPTPDVPTEGTGDTQCPGCIGVNNTSCEESFVRCNPEERCVDGLAEVVQGTRDTENFTNFTLRVKGCSDITDDLCGLLATPNIQIGNIVFRQLSCSDPDPIPDNLNSGAALAAAP</sequence>